<proteinExistence type="predicted"/>
<keyword evidence="3" id="KW-1185">Reference proteome</keyword>
<dbReference type="InterPro" id="IPR038720">
    <property type="entry name" value="YprB_RNase_H-like_dom"/>
</dbReference>
<protein>
    <recommendedName>
        <fullName evidence="1">YprB ribonuclease H-like domain-containing protein</fullName>
    </recommendedName>
</protein>
<sequence>MSVFDITKNKDMKKFTRSYNTYIYSGQIFDLYHGGLKPCIFDIETTGLSAQRGNKIILTACLIPNSKGVTITQFLAENPYEEDRVIMATMNFLKDESVDYLITYNGASFDIPFMKQRLATKNLPYVLNMYEFDLYNFIRSNTGLKSQIGSLSQKNVEQHFGISSNRKDVISGRESVKLFAEYAINQDSVIEKIILTHNREDVLQLCHLFNIIGRNNFGAVLGEGDNGCDGFNGAGIHDANVTSDMRTAYGASNAYDLNAASDGSNRSCINSEPGASADSDANMAPIVSNHRLDAALAQTGAGLPSAGGELTARPRLAAGCLTVAGRQLRAPHKLSDNTDFAINANFFPETASSISAEFIKENCSYQIRVPLEKHENSQFLDIKKMLLDAESSGDNTQIKCAHLLKDSDNLINDYLLLVNEGSELNREINLLSVLISTQLYRTV</sequence>
<dbReference type="SUPFAM" id="SSF53098">
    <property type="entry name" value="Ribonuclease H-like"/>
    <property type="match status" value="1"/>
</dbReference>
<dbReference type="PANTHER" id="PTHR38462">
    <property type="entry name" value="EXONUCLEASE-LIKE PROTEIN"/>
    <property type="match status" value="1"/>
</dbReference>
<feature type="domain" description="YprB ribonuclease H-like" evidence="1">
    <location>
        <begin position="39"/>
        <end position="210"/>
    </location>
</feature>
<name>A0A2S0L2Y6_9FIRM</name>
<evidence type="ECO:0000313" key="3">
    <source>
        <dbReference type="Proteomes" id="UP000237883"/>
    </source>
</evidence>
<dbReference type="KEGG" id="mdv:C5Q96_01710"/>
<dbReference type="InterPro" id="IPR036397">
    <property type="entry name" value="RNaseH_sf"/>
</dbReference>
<evidence type="ECO:0000259" key="1">
    <source>
        <dbReference type="Pfam" id="PF13482"/>
    </source>
</evidence>
<gene>
    <name evidence="2" type="ORF">C5Q96_01710</name>
</gene>
<dbReference type="AlphaFoldDB" id="A0A2S0L2Y6"/>
<accession>A0A2S0L2Y6</accession>
<dbReference type="EMBL" id="CP027228">
    <property type="protein sequence ID" value="AVM47650.1"/>
    <property type="molecule type" value="Genomic_DNA"/>
</dbReference>
<dbReference type="Gene3D" id="3.30.420.10">
    <property type="entry name" value="Ribonuclease H-like superfamily/Ribonuclease H"/>
    <property type="match status" value="1"/>
</dbReference>
<dbReference type="PANTHER" id="PTHR38462:SF1">
    <property type="entry name" value="YPRB RIBONUCLEASE H-LIKE DOMAIN-CONTAINING PROTEIN"/>
    <property type="match status" value="1"/>
</dbReference>
<evidence type="ECO:0000313" key="2">
    <source>
        <dbReference type="EMBL" id="AVM47650.1"/>
    </source>
</evidence>
<reference evidence="3" key="1">
    <citation type="submission" date="2018-02" db="EMBL/GenBank/DDBJ databases">
        <authorList>
            <person name="Holder M.E."/>
            <person name="Ajami N.J."/>
            <person name="Petrosino J.F."/>
        </authorList>
    </citation>
    <scope>NUCLEOTIDE SEQUENCE [LARGE SCALE GENOMIC DNA]</scope>
    <source>
        <strain evidence="3">CCUG 47132</strain>
    </source>
</reference>
<organism evidence="2 3">
    <name type="scientific">Mogibacterium diversum</name>
    <dbReference type="NCBI Taxonomy" id="114527"/>
    <lineage>
        <taxon>Bacteria</taxon>
        <taxon>Bacillati</taxon>
        <taxon>Bacillota</taxon>
        <taxon>Clostridia</taxon>
        <taxon>Peptostreptococcales</taxon>
        <taxon>Anaerovoracaceae</taxon>
        <taxon>Mogibacterium</taxon>
    </lineage>
</organism>
<dbReference type="InterPro" id="IPR012337">
    <property type="entry name" value="RNaseH-like_sf"/>
</dbReference>
<dbReference type="GO" id="GO:0003676">
    <property type="term" value="F:nucleic acid binding"/>
    <property type="evidence" value="ECO:0007669"/>
    <property type="project" value="InterPro"/>
</dbReference>
<dbReference type="Pfam" id="PF13482">
    <property type="entry name" value="RNase_H_2"/>
    <property type="match status" value="1"/>
</dbReference>
<dbReference type="Proteomes" id="UP000237883">
    <property type="component" value="Chromosome"/>
</dbReference>